<feature type="domain" description="MULE transposase" evidence="2">
    <location>
        <begin position="103"/>
        <end position="194"/>
    </location>
</feature>
<reference evidence="3" key="1">
    <citation type="submission" date="2021-02" db="EMBL/GenBank/DDBJ databases">
        <authorList>
            <person name="Nowell W R."/>
        </authorList>
    </citation>
    <scope>NUCLEOTIDE SEQUENCE</scope>
    <source>
        <strain evidence="3">Ploen Becks lab</strain>
    </source>
</reference>
<keyword evidence="1" id="KW-0472">Membrane</keyword>
<evidence type="ECO:0000259" key="2">
    <source>
        <dbReference type="Pfam" id="PF10551"/>
    </source>
</evidence>
<dbReference type="OrthoDB" id="6931832at2759"/>
<feature type="transmembrane region" description="Helical" evidence="1">
    <location>
        <begin position="221"/>
        <end position="244"/>
    </location>
</feature>
<dbReference type="PANTHER" id="PTHR47160:SF10">
    <property type="entry name" value="MULE TRANSPOSASE DOMAIN-CONTAINING PROTEIN"/>
    <property type="match status" value="1"/>
</dbReference>
<evidence type="ECO:0000313" key="3">
    <source>
        <dbReference type="EMBL" id="CAF1116793.1"/>
    </source>
</evidence>
<proteinExistence type="predicted"/>
<keyword evidence="1" id="KW-0812">Transmembrane</keyword>
<dbReference type="InterPro" id="IPR018289">
    <property type="entry name" value="MULE_transposase_dom"/>
</dbReference>
<keyword evidence="4" id="KW-1185">Reference proteome</keyword>
<evidence type="ECO:0000313" key="4">
    <source>
        <dbReference type="Proteomes" id="UP000663879"/>
    </source>
</evidence>
<dbReference type="EMBL" id="CAJNOC010008520">
    <property type="protein sequence ID" value="CAF1116793.1"/>
    <property type="molecule type" value="Genomic_DNA"/>
</dbReference>
<dbReference type="Proteomes" id="UP000663879">
    <property type="component" value="Unassembled WGS sequence"/>
</dbReference>
<keyword evidence="1" id="KW-1133">Transmembrane helix</keyword>
<accession>A0A814QB09</accession>
<evidence type="ECO:0000256" key="1">
    <source>
        <dbReference type="SAM" id="Phobius"/>
    </source>
</evidence>
<dbReference type="Pfam" id="PF10551">
    <property type="entry name" value="MULE"/>
    <property type="match status" value="1"/>
</dbReference>
<gene>
    <name evidence="3" type="ORF">OXX778_LOCUS21869</name>
</gene>
<sequence>MSANNPDTQPRKIILECTKGLSEEVVAHLPTFSAARQACNRARINPYENFEIPSDLGFILPDQFKNLDNGEKFLFMDETYGNERMLIFTTEKNLSLLTEYSNWLCDGTFDASPLIFEQLFTLHALKKNKTLPLVYALFTNKQETTYQKFFEFIKSLVKIEPLTVSCDFELAIINAIETVFSETDILGCFFHLKKSIWRQIQSNGLASDYNDMTKVDNNIRLYAKMIACLAFVPCDFVITAFGLIKQKSPNKMKDLISYFEEYYIGKPGRGKNPTRKQPRFDIKLWNCFDRTKQGLPRTNNNLEGWHHGIQSTFRTHPHLLSFIDGLKLEQANCENLNIRLSTGETFKRASKYVIFENKLGEILIDFDENKLFDYLKNLSLLIDYKFKQ</sequence>
<organism evidence="3 4">
    <name type="scientific">Brachionus calyciflorus</name>
    <dbReference type="NCBI Taxonomy" id="104777"/>
    <lineage>
        <taxon>Eukaryota</taxon>
        <taxon>Metazoa</taxon>
        <taxon>Spiralia</taxon>
        <taxon>Gnathifera</taxon>
        <taxon>Rotifera</taxon>
        <taxon>Eurotatoria</taxon>
        <taxon>Monogononta</taxon>
        <taxon>Pseudotrocha</taxon>
        <taxon>Ploima</taxon>
        <taxon>Brachionidae</taxon>
        <taxon>Brachionus</taxon>
    </lineage>
</organism>
<dbReference type="PANTHER" id="PTHR47160">
    <property type="entry name" value="PUTATIVE-RELATED"/>
    <property type="match status" value="1"/>
</dbReference>
<name>A0A814QB09_9BILA</name>
<protein>
    <recommendedName>
        <fullName evidence="2">MULE transposase domain-containing protein</fullName>
    </recommendedName>
</protein>
<dbReference type="AlphaFoldDB" id="A0A814QB09"/>
<comment type="caution">
    <text evidence="3">The sequence shown here is derived from an EMBL/GenBank/DDBJ whole genome shotgun (WGS) entry which is preliminary data.</text>
</comment>